<proteinExistence type="predicted"/>
<gene>
    <name evidence="1" type="ORF">rpr22_CDSx678</name>
</gene>
<evidence type="ECO:0000313" key="1">
    <source>
        <dbReference type="EMBL" id="ADE30171.1"/>
    </source>
</evidence>
<dbReference type="Proteomes" id="UP000006931">
    <property type="component" value="Chromosome"/>
</dbReference>
<organism evidence="1 2">
    <name type="scientific">Rickettsia prowazekii (strain Rp22)</name>
    <dbReference type="NCBI Taxonomy" id="449216"/>
    <lineage>
        <taxon>Bacteria</taxon>
        <taxon>Pseudomonadati</taxon>
        <taxon>Pseudomonadota</taxon>
        <taxon>Alphaproteobacteria</taxon>
        <taxon>Rickettsiales</taxon>
        <taxon>Rickettsiaceae</taxon>
        <taxon>Rickettsieae</taxon>
        <taxon>Rickettsia</taxon>
        <taxon>typhus group</taxon>
    </lineage>
</organism>
<name>D5AXN2_RICPP</name>
<accession>D5AXN2</accession>
<protein>
    <submittedName>
        <fullName evidence="1">Uncharacterized protein</fullName>
    </submittedName>
</protein>
<dbReference type="AlphaFoldDB" id="D5AXN2"/>
<reference evidence="1 2" key="1">
    <citation type="journal article" date="2010" name="Genome Res.">
        <title>Genomic, proteomic, and transcriptomic analysis of virulent and avirulent Rickettsia prowazekii reveals its adaptive mutation capabilities.</title>
        <authorList>
            <person name="Bechah Y."/>
            <person name="El Karkouri K."/>
            <person name="Mediannikov O."/>
            <person name="Leroy Q."/>
            <person name="Pelletier N."/>
            <person name="Robert C."/>
            <person name="Medigue C."/>
            <person name="Mege J.L."/>
            <person name="Raoult D."/>
        </authorList>
    </citation>
    <scope>NUCLEOTIDE SEQUENCE [LARGE SCALE GENOMIC DNA]</scope>
    <source>
        <strain evidence="1 2">Rp22</strain>
    </source>
</reference>
<dbReference type="EMBL" id="CP001584">
    <property type="protein sequence ID" value="ADE30171.1"/>
    <property type="molecule type" value="Genomic_DNA"/>
</dbReference>
<evidence type="ECO:0000313" key="2">
    <source>
        <dbReference type="Proteomes" id="UP000006931"/>
    </source>
</evidence>
<sequence>MYVKLSNFYYKNLTYNYSTIKILSVKYSYILILI</sequence>
<dbReference type="KEGG" id="rpq:rpr22_CDSx678"/>
<dbReference type="HOGENOM" id="CLU_3375659_0_0_5"/>